<protein>
    <submittedName>
        <fullName evidence="3">Acyl-CoA thioesterase II</fullName>
    </submittedName>
</protein>
<dbReference type="PANTHER" id="PTHR11066:SF34">
    <property type="entry name" value="ACYL-COENZYME A THIOESTERASE 8"/>
    <property type="match status" value="1"/>
</dbReference>
<proteinExistence type="inferred from homology"/>
<evidence type="ECO:0000256" key="1">
    <source>
        <dbReference type="ARBA" id="ARBA00006538"/>
    </source>
</evidence>
<evidence type="ECO:0000313" key="4">
    <source>
        <dbReference type="Proteomes" id="UP000077115"/>
    </source>
</evidence>
<dbReference type="InterPro" id="IPR025652">
    <property type="entry name" value="TesB_C"/>
</dbReference>
<dbReference type="EMBL" id="DS022310">
    <property type="protein sequence ID" value="OAJ43521.1"/>
    <property type="molecule type" value="Genomic_DNA"/>
</dbReference>
<accession>A0A177WVM2</accession>
<gene>
    <name evidence="3" type="ORF">BDEG_26878</name>
</gene>
<feature type="domain" description="Acyl-CoA thioesterase 2 C-terminal" evidence="2">
    <location>
        <begin position="42"/>
        <end position="162"/>
    </location>
</feature>
<dbReference type="PANTHER" id="PTHR11066">
    <property type="entry name" value="ACYL-COA THIOESTERASE"/>
    <property type="match status" value="1"/>
</dbReference>
<reference evidence="3 4" key="1">
    <citation type="submission" date="2006-10" db="EMBL/GenBank/DDBJ databases">
        <title>The Genome Sequence of Batrachochytrium dendrobatidis JEL423.</title>
        <authorList>
            <consortium name="The Broad Institute Genome Sequencing Platform"/>
            <person name="Birren B."/>
            <person name="Lander E."/>
            <person name="Galagan J."/>
            <person name="Cuomo C."/>
            <person name="Devon K."/>
            <person name="Jaffe D."/>
            <person name="Butler J."/>
            <person name="Alvarez P."/>
            <person name="Gnerre S."/>
            <person name="Grabherr M."/>
            <person name="Kleber M."/>
            <person name="Mauceli E."/>
            <person name="Brockman W."/>
            <person name="Young S."/>
            <person name="LaButti K."/>
            <person name="Sykes S."/>
            <person name="DeCaprio D."/>
            <person name="Crawford M."/>
            <person name="Koehrsen M."/>
            <person name="Engels R."/>
            <person name="Montgomery P."/>
            <person name="Pearson M."/>
            <person name="Howarth C."/>
            <person name="Larson L."/>
            <person name="White J."/>
            <person name="O'Leary S."/>
            <person name="Kodira C."/>
            <person name="Zeng Q."/>
            <person name="Yandava C."/>
            <person name="Alvarado L."/>
            <person name="Longcore J."/>
            <person name="James T."/>
        </authorList>
    </citation>
    <scope>NUCLEOTIDE SEQUENCE [LARGE SCALE GENOMIC DNA]</scope>
    <source>
        <strain evidence="3 4">JEL423</strain>
    </source>
</reference>
<dbReference type="GO" id="GO:0006637">
    <property type="term" value="P:acyl-CoA metabolic process"/>
    <property type="evidence" value="ECO:0007669"/>
    <property type="project" value="InterPro"/>
</dbReference>
<dbReference type="Pfam" id="PF02551">
    <property type="entry name" value="Acyl_CoA_thio"/>
    <property type="match status" value="1"/>
</dbReference>
<name>A0A177WVM2_BATDL</name>
<dbReference type="GO" id="GO:0009062">
    <property type="term" value="P:fatty acid catabolic process"/>
    <property type="evidence" value="ECO:0007669"/>
    <property type="project" value="TreeGrafter"/>
</dbReference>
<dbReference type="InterPro" id="IPR042171">
    <property type="entry name" value="Acyl-CoA_hotdog"/>
</dbReference>
<dbReference type="FunFam" id="2.40.160.210:FF:000021">
    <property type="entry name" value="Predicted protein"/>
    <property type="match status" value="1"/>
</dbReference>
<dbReference type="SUPFAM" id="SSF54637">
    <property type="entry name" value="Thioesterase/thiol ester dehydrase-isomerase"/>
    <property type="match status" value="1"/>
</dbReference>
<reference evidence="3 4" key="2">
    <citation type="submission" date="2016-05" db="EMBL/GenBank/DDBJ databases">
        <title>Lineage-specific infection strategies underlie the spectrum of fungal disease in amphibians.</title>
        <authorList>
            <person name="Cuomo C.A."/>
            <person name="Farrer R.A."/>
            <person name="James T."/>
            <person name="Longcore J."/>
            <person name="Birren B."/>
        </authorList>
    </citation>
    <scope>NUCLEOTIDE SEQUENCE [LARGE SCALE GENOMIC DNA]</scope>
    <source>
        <strain evidence="3 4">JEL423</strain>
    </source>
</reference>
<dbReference type="OrthoDB" id="68328at2759"/>
<dbReference type="VEuPathDB" id="FungiDB:BDEG_26878"/>
<dbReference type="InterPro" id="IPR029069">
    <property type="entry name" value="HotDog_dom_sf"/>
</dbReference>
<dbReference type="AlphaFoldDB" id="A0A177WVM2"/>
<dbReference type="STRING" id="403673.A0A177WVM2"/>
<dbReference type="Proteomes" id="UP000077115">
    <property type="component" value="Unassembled WGS sequence"/>
</dbReference>
<evidence type="ECO:0000313" key="3">
    <source>
        <dbReference type="EMBL" id="OAJ43521.1"/>
    </source>
</evidence>
<comment type="similarity">
    <text evidence="1">Belongs to the C/M/P thioester hydrolase family.</text>
</comment>
<sequence length="193" mass="22018">MCSFQVEEFSPLAHQYDMPNVPLPESLKSTEQRLREWLEDPRAEKYHKTIQMRLEQMVWMRAIGRLPDGIAFHHCVAAYCSDHELLNTSLIPHGLARLGGHRKLTMLTSLDHAIWFHAPFRADEWLLYVMESPRSIGGRGFAHGRVYTQDGRLVMSTAQEGVVRVNTSPKTDESEPLATGKFTPLKYTVSAKI</sequence>
<dbReference type="GO" id="GO:0047617">
    <property type="term" value="F:fatty acyl-CoA hydrolase activity"/>
    <property type="evidence" value="ECO:0007669"/>
    <property type="project" value="InterPro"/>
</dbReference>
<evidence type="ECO:0000259" key="2">
    <source>
        <dbReference type="Pfam" id="PF02551"/>
    </source>
</evidence>
<dbReference type="Gene3D" id="2.40.160.210">
    <property type="entry name" value="Acyl-CoA thioesterase, double hotdog domain"/>
    <property type="match status" value="1"/>
</dbReference>
<dbReference type="GO" id="GO:0005782">
    <property type="term" value="C:peroxisomal matrix"/>
    <property type="evidence" value="ECO:0007669"/>
    <property type="project" value="TreeGrafter"/>
</dbReference>
<organism evidence="3 4">
    <name type="scientific">Batrachochytrium dendrobatidis (strain JEL423)</name>
    <dbReference type="NCBI Taxonomy" id="403673"/>
    <lineage>
        <taxon>Eukaryota</taxon>
        <taxon>Fungi</taxon>
        <taxon>Fungi incertae sedis</taxon>
        <taxon>Chytridiomycota</taxon>
        <taxon>Chytridiomycota incertae sedis</taxon>
        <taxon>Chytridiomycetes</taxon>
        <taxon>Rhizophydiales</taxon>
        <taxon>Rhizophydiales incertae sedis</taxon>
        <taxon>Batrachochytrium</taxon>
    </lineage>
</organism>
<dbReference type="InterPro" id="IPR003703">
    <property type="entry name" value="Acyl_CoA_thio"/>
</dbReference>
<dbReference type="CDD" id="cd03444">
    <property type="entry name" value="Thioesterase_II_repeat1"/>
    <property type="match status" value="1"/>
</dbReference>